<proteinExistence type="predicted"/>
<dbReference type="OrthoDB" id="1435691at2759"/>
<feature type="repeat" description="ANK" evidence="2">
    <location>
        <begin position="177"/>
        <end position="199"/>
    </location>
</feature>
<dbReference type="Gene3D" id="1.25.40.20">
    <property type="entry name" value="Ankyrin repeat-containing domain"/>
    <property type="match status" value="1"/>
</dbReference>
<comment type="subcellular location">
    <subcellularLocation>
        <location evidence="1">Cell membrane</location>
        <topology evidence="1">Peripheral membrane protein</topology>
        <orientation evidence="1">Cytoplasmic side</orientation>
    </subcellularLocation>
</comment>
<name>A0A834TE32_9FABA</name>
<keyword evidence="4" id="KW-1185">Reference proteome</keyword>
<dbReference type="SMART" id="SM00248">
    <property type="entry name" value="ANK"/>
    <property type="match status" value="2"/>
</dbReference>
<dbReference type="Pfam" id="PF12796">
    <property type="entry name" value="Ank_2"/>
    <property type="match status" value="1"/>
</dbReference>
<evidence type="ECO:0000256" key="2">
    <source>
        <dbReference type="PROSITE-ProRule" id="PRU00023"/>
    </source>
</evidence>
<dbReference type="GO" id="GO:0005886">
    <property type="term" value="C:plasma membrane"/>
    <property type="evidence" value="ECO:0007669"/>
    <property type="project" value="UniProtKB-SubCell"/>
</dbReference>
<dbReference type="PROSITE" id="PS50297">
    <property type="entry name" value="ANK_REP_REGION"/>
    <property type="match status" value="1"/>
</dbReference>
<dbReference type="AlphaFoldDB" id="A0A834TE32"/>
<evidence type="ECO:0000313" key="3">
    <source>
        <dbReference type="EMBL" id="KAF7820268.1"/>
    </source>
</evidence>
<gene>
    <name evidence="3" type="ORF">G2W53_025723</name>
</gene>
<comment type="caution">
    <text evidence="3">The sequence shown here is derived from an EMBL/GenBank/DDBJ whole genome shotgun (WGS) entry which is preliminary data.</text>
</comment>
<dbReference type="SUPFAM" id="SSF48403">
    <property type="entry name" value="Ankyrin repeat"/>
    <property type="match status" value="1"/>
</dbReference>
<dbReference type="EMBL" id="JAAIUW010000008">
    <property type="protein sequence ID" value="KAF7820268.1"/>
    <property type="molecule type" value="Genomic_DNA"/>
</dbReference>
<accession>A0A834TE32</accession>
<reference evidence="3" key="1">
    <citation type="submission" date="2020-09" db="EMBL/GenBank/DDBJ databases">
        <title>Genome-Enabled Discovery of Anthraquinone Biosynthesis in Senna tora.</title>
        <authorList>
            <person name="Kang S.-H."/>
            <person name="Pandey R.P."/>
            <person name="Lee C.-M."/>
            <person name="Sim J.-S."/>
            <person name="Jeong J.-T."/>
            <person name="Choi B.-S."/>
            <person name="Jung M."/>
            <person name="Ginzburg D."/>
            <person name="Zhao K."/>
            <person name="Won S.Y."/>
            <person name="Oh T.-J."/>
            <person name="Yu Y."/>
            <person name="Kim N.-H."/>
            <person name="Lee O.R."/>
            <person name="Lee T.-H."/>
            <person name="Bashyal P."/>
            <person name="Kim T.-S."/>
            <person name="Lee W.-H."/>
            <person name="Kawkins C."/>
            <person name="Kim C.-K."/>
            <person name="Kim J.S."/>
            <person name="Ahn B.O."/>
            <person name="Rhee S.Y."/>
            <person name="Sohng J.K."/>
        </authorList>
    </citation>
    <scope>NUCLEOTIDE SEQUENCE</scope>
    <source>
        <tissue evidence="3">Leaf</tissue>
    </source>
</reference>
<evidence type="ECO:0000313" key="4">
    <source>
        <dbReference type="Proteomes" id="UP000634136"/>
    </source>
</evidence>
<dbReference type="PANTHER" id="PTHR24121">
    <property type="entry name" value="NO MECHANORECEPTOR POTENTIAL C, ISOFORM D-RELATED"/>
    <property type="match status" value="1"/>
</dbReference>
<protein>
    <submittedName>
        <fullName evidence="3">Ankyrin repeat-containing protein NPR4-like isoform X1</fullName>
    </submittedName>
</protein>
<keyword evidence="2" id="KW-0040">ANK repeat</keyword>
<dbReference type="PROSITE" id="PS50088">
    <property type="entry name" value="ANK_REPEAT"/>
    <property type="match status" value="1"/>
</dbReference>
<dbReference type="InterPro" id="IPR002110">
    <property type="entry name" value="Ankyrin_rpt"/>
</dbReference>
<dbReference type="PANTHER" id="PTHR24121:SF16">
    <property type="entry name" value="NON-SPECIFIC SERINE_THREONINE PROTEIN KINASE"/>
    <property type="match status" value="1"/>
</dbReference>
<evidence type="ECO:0000256" key="1">
    <source>
        <dbReference type="ARBA" id="ARBA00004413"/>
    </source>
</evidence>
<dbReference type="Pfam" id="PF14223">
    <property type="entry name" value="Retrotran_gag_2"/>
    <property type="match status" value="1"/>
</dbReference>
<dbReference type="InterPro" id="IPR036770">
    <property type="entry name" value="Ankyrin_rpt-contain_sf"/>
</dbReference>
<sequence>MEEQGEINDESYRAYNEIVGEALRNETYEYWFECVRNYLIGRDVWEVVDGGFAKPPEDGKKKEIVRWRRKNGIALHAILISCGTEAAFSHHISQVSEAKVAWDILNHIYNYSSSELESEAEAEFVFASPIHPSTMRGEEVNYDASDLYKAIRGNNWNATKAFLEVHPNALTAKLTTFGHTPLHVAASFGHVRMVEQLVEFAQSPLEIIADDHGFTPLATSALYGGDPRIAQCMLNRNSDLIGIPNRLGALPVTLAFLNGHKEMGRYLYSLTPLELLRQNDGTQGIKILTQCFNLGELGEDKDNDGQIPIMKIAGMSSAFSSGSELVFWKRWIYNC</sequence>
<organism evidence="3 4">
    <name type="scientific">Senna tora</name>
    <dbReference type="NCBI Taxonomy" id="362788"/>
    <lineage>
        <taxon>Eukaryota</taxon>
        <taxon>Viridiplantae</taxon>
        <taxon>Streptophyta</taxon>
        <taxon>Embryophyta</taxon>
        <taxon>Tracheophyta</taxon>
        <taxon>Spermatophyta</taxon>
        <taxon>Magnoliopsida</taxon>
        <taxon>eudicotyledons</taxon>
        <taxon>Gunneridae</taxon>
        <taxon>Pentapetalae</taxon>
        <taxon>rosids</taxon>
        <taxon>fabids</taxon>
        <taxon>Fabales</taxon>
        <taxon>Fabaceae</taxon>
        <taxon>Caesalpinioideae</taxon>
        <taxon>Cassia clade</taxon>
        <taxon>Senna</taxon>
    </lineage>
</organism>
<dbReference type="Proteomes" id="UP000634136">
    <property type="component" value="Unassembled WGS sequence"/>
</dbReference>